<comment type="caution">
    <text evidence="2">The sequence shown here is derived from an EMBL/GenBank/DDBJ whole genome shotgun (WGS) entry which is preliminary data.</text>
</comment>
<dbReference type="SUPFAM" id="SSF53756">
    <property type="entry name" value="UDP-Glycosyltransferase/glycogen phosphorylase"/>
    <property type="match status" value="1"/>
</dbReference>
<dbReference type="EMBL" id="JAHYXK010000008">
    <property type="protein sequence ID" value="MBW7467666.1"/>
    <property type="molecule type" value="Genomic_DNA"/>
</dbReference>
<feature type="domain" description="Glycosyl transferase family 1" evidence="1">
    <location>
        <begin position="147"/>
        <end position="299"/>
    </location>
</feature>
<dbReference type="PANTHER" id="PTHR12526">
    <property type="entry name" value="GLYCOSYLTRANSFERASE"/>
    <property type="match status" value="1"/>
</dbReference>
<dbReference type="Proteomes" id="UP000813018">
    <property type="component" value="Unassembled WGS sequence"/>
</dbReference>
<evidence type="ECO:0000313" key="3">
    <source>
        <dbReference type="Proteomes" id="UP000813018"/>
    </source>
</evidence>
<gene>
    <name evidence="2" type="ORF">K0O23_11360</name>
</gene>
<dbReference type="RefSeq" id="WP_219877544.1">
    <property type="nucleotide sequence ID" value="NZ_JAHYXK010000008.1"/>
</dbReference>
<name>A0ABS7CUY9_9BACT</name>
<evidence type="ECO:0000259" key="1">
    <source>
        <dbReference type="Pfam" id="PF00534"/>
    </source>
</evidence>
<reference evidence="2 3" key="1">
    <citation type="journal article" date="2016" name="Int. J. Syst. Evol. Microbiol.">
        <title>Pontibacter aydingkolensis sp. nov., isolated from soil of a salt lake.</title>
        <authorList>
            <person name="Osman G."/>
            <person name="Zhang T."/>
            <person name="Lou K."/>
            <person name="Gao Y."/>
            <person name="Chang W."/>
            <person name="Lin Q."/>
            <person name="Yang H.M."/>
            <person name="Huo X.D."/>
            <person name="Wang N."/>
        </authorList>
    </citation>
    <scope>NUCLEOTIDE SEQUENCE [LARGE SCALE GENOMIC DNA]</scope>
    <source>
        <strain evidence="2 3">KACC 19255</strain>
    </source>
</reference>
<protein>
    <submittedName>
        <fullName evidence="2">Glycosyltransferase</fullName>
    </submittedName>
</protein>
<keyword evidence="3" id="KW-1185">Reference proteome</keyword>
<dbReference type="Gene3D" id="3.40.50.2000">
    <property type="entry name" value="Glycogen Phosphorylase B"/>
    <property type="match status" value="2"/>
</dbReference>
<dbReference type="Pfam" id="PF00534">
    <property type="entry name" value="Glycos_transf_1"/>
    <property type="match status" value="1"/>
</dbReference>
<evidence type="ECO:0000313" key="2">
    <source>
        <dbReference type="EMBL" id="MBW7467666.1"/>
    </source>
</evidence>
<dbReference type="InterPro" id="IPR001296">
    <property type="entry name" value="Glyco_trans_1"/>
</dbReference>
<organism evidence="2 3">
    <name type="scientific">Pontibacter aydingkolensis</name>
    <dbReference type="NCBI Taxonomy" id="1911536"/>
    <lineage>
        <taxon>Bacteria</taxon>
        <taxon>Pseudomonadati</taxon>
        <taxon>Bacteroidota</taxon>
        <taxon>Cytophagia</taxon>
        <taxon>Cytophagales</taxon>
        <taxon>Hymenobacteraceae</taxon>
        <taxon>Pontibacter</taxon>
    </lineage>
</organism>
<sequence>MANLKKMDYSVLKESPKELKFIKLISPFNWLKGSVPLTFKPYKNYLITGEPYCLSTWAILLINRMIGKKTYLWSHGWYGNEGKIKAGIKKVFFCLSHKVFLYGHYAESLMRNEGIDAKKLSVVYNSLHYSKQKSLRENLSYSDIYQKHFNNSKQTIIYIGRVEGRKRLDIVIQALHLAKTTNQVLFNFCIVGDGSDIIYLKQLVKDLNLNAEVWFYGACYEEEKIAELIFNAALCVSPGEIGLAAIHALSFGTPVITHKDFTNQGPEFEAIQEGITGSYFEKGNIDSLLETLSEWLRKHPVKTNDIALNCFKIIDEKYNPEIQVKILKDTIESSSN</sequence>
<proteinExistence type="predicted"/>
<accession>A0ABS7CUY9</accession>